<dbReference type="RefSeq" id="XP_031556180.1">
    <property type="nucleotide sequence ID" value="XM_031700320.1"/>
</dbReference>
<keyword evidence="10" id="KW-0007">Acetylation</keyword>
<evidence type="ECO:0000256" key="6">
    <source>
        <dbReference type="ARBA" id="ARBA00022448"/>
    </source>
</evidence>
<keyword evidence="9" id="KW-0249">Electron transport</keyword>
<evidence type="ECO:0000256" key="2">
    <source>
        <dbReference type="ARBA" id="ARBA00004443"/>
    </source>
</evidence>
<evidence type="ECO:0000256" key="7">
    <source>
        <dbReference type="ARBA" id="ARBA00022660"/>
    </source>
</evidence>
<dbReference type="GO" id="GO:0006120">
    <property type="term" value="P:mitochondrial electron transport, NADH to ubiquinone"/>
    <property type="evidence" value="ECO:0007669"/>
    <property type="project" value="TreeGrafter"/>
</dbReference>
<evidence type="ECO:0000256" key="4">
    <source>
        <dbReference type="ARBA" id="ARBA00011533"/>
    </source>
</evidence>
<dbReference type="Proteomes" id="UP000515163">
    <property type="component" value="Unplaced"/>
</dbReference>
<comment type="similarity">
    <text evidence="3">Belongs to the complex I NDUFA7 subunit family.</text>
</comment>
<name>A0A6P8HU04_ACTTE</name>
<evidence type="ECO:0000256" key="5">
    <source>
        <dbReference type="ARBA" id="ARBA00016383"/>
    </source>
</evidence>
<dbReference type="AlphaFoldDB" id="A0A6P8HU04"/>
<dbReference type="Pfam" id="PF07347">
    <property type="entry name" value="CI-B14_5a"/>
    <property type="match status" value="1"/>
</dbReference>
<keyword evidence="11" id="KW-0496">Mitochondrion</keyword>
<gene>
    <name evidence="17" type="primary">LOC116292962</name>
</gene>
<dbReference type="PANTHER" id="PTHR12485">
    <property type="entry name" value="NADH-UBIQUINONE OXIDOREDUCTASE SUBUNIT B"/>
    <property type="match status" value="1"/>
</dbReference>
<evidence type="ECO:0000256" key="3">
    <source>
        <dbReference type="ARBA" id="ARBA00005482"/>
    </source>
</evidence>
<accession>A0A6P8HU04</accession>
<evidence type="ECO:0000256" key="10">
    <source>
        <dbReference type="ARBA" id="ARBA00022990"/>
    </source>
</evidence>
<evidence type="ECO:0000256" key="15">
    <source>
        <dbReference type="SAM" id="MobiDB-lite"/>
    </source>
</evidence>
<comment type="subunit">
    <text evidence="4">Complex I is composed of 45 different subunits.</text>
</comment>
<sequence length="113" mass="13212">MMQHEMSLLQTSKMAKVTRIMEIWRNFLVGRTLIVPHRYADKMVKRTQPDPDLPDGPAHKLSANYYYDRDLRRQAAPPKVVYSQQKLIETKEEDRNLEHSIPTAKLPGHAYLP</sequence>
<keyword evidence="8" id="KW-0999">Mitochondrion inner membrane</keyword>
<dbReference type="InParanoid" id="A0A6P8HU04"/>
<comment type="subcellular location">
    <subcellularLocation>
        <location evidence="2">Mitochondrion inner membrane</location>
        <topology evidence="2">Peripheral membrane protein</topology>
        <orientation evidence="2">Matrix side</orientation>
    </subcellularLocation>
</comment>
<evidence type="ECO:0000256" key="14">
    <source>
        <dbReference type="ARBA" id="ARBA00033401"/>
    </source>
</evidence>
<evidence type="ECO:0000256" key="12">
    <source>
        <dbReference type="ARBA" id="ARBA00023136"/>
    </source>
</evidence>
<evidence type="ECO:0000256" key="9">
    <source>
        <dbReference type="ARBA" id="ARBA00022982"/>
    </source>
</evidence>
<keyword evidence="6" id="KW-0813">Transport</keyword>
<keyword evidence="16" id="KW-1185">Reference proteome</keyword>
<proteinExistence type="inferred from homology"/>
<dbReference type="PANTHER" id="PTHR12485:SF1">
    <property type="entry name" value="NADH DEHYDROGENASE [UBIQUINONE] 1 ALPHA SUBCOMPLEX SUBUNIT 7"/>
    <property type="match status" value="1"/>
</dbReference>
<evidence type="ECO:0000256" key="8">
    <source>
        <dbReference type="ARBA" id="ARBA00022792"/>
    </source>
</evidence>
<feature type="compositionally biased region" description="Basic and acidic residues" evidence="15">
    <location>
        <begin position="88"/>
        <end position="98"/>
    </location>
</feature>
<keyword evidence="7" id="KW-0679">Respiratory chain</keyword>
<evidence type="ECO:0000313" key="17">
    <source>
        <dbReference type="RefSeq" id="XP_031556180.1"/>
    </source>
</evidence>
<evidence type="ECO:0000313" key="16">
    <source>
        <dbReference type="Proteomes" id="UP000515163"/>
    </source>
</evidence>
<protein>
    <recommendedName>
        <fullName evidence="5">NADH dehydrogenase [ubiquinone] 1 alpha subcomplex subunit 7</fullName>
    </recommendedName>
    <alternativeName>
        <fullName evidence="14">Complex I-B14.5a</fullName>
    </alternativeName>
    <alternativeName>
        <fullName evidence="13">NADH-ubiquinone oxidoreductase subunit B14.5a</fullName>
    </alternativeName>
</protein>
<organism evidence="16 17">
    <name type="scientific">Actinia tenebrosa</name>
    <name type="common">Australian red waratah sea anemone</name>
    <dbReference type="NCBI Taxonomy" id="6105"/>
    <lineage>
        <taxon>Eukaryota</taxon>
        <taxon>Metazoa</taxon>
        <taxon>Cnidaria</taxon>
        <taxon>Anthozoa</taxon>
        <taxon>Hexacorallia</taxon>
        <taxon>Actiniaria</taxon>
        <taxon>Actiniidae</taxon>
        <taxon>Actinia</taxon>
    </lineage>
</organism>
<dbReference type="GO" id="GO:0005743">
    <property type="term" value="C:mitochondrial inner membrane"/>
    <property type="evidence" value="ECO:0007669"/>
    <property type="project" value="UniProtKB-SubCell"/>
</dbReference>
<dbReference type="InterPro" id="IPR009947">
    <property type="entry name" value="NDUA7"/>
</dbReference>
<comment type="function">
    <text evidence="1">Accessory subunit of the mitochondrial membrane respiratory chain NADH dehydrogenase (Complex I), that is believed not to be involved in catalysis. Complex I functions in the transfer of electrons from NADH to the respiratory chain. The immediate electron acceptor for the enzyme is believed to be ubiquinone.</text>
</comment>
<dbReference type="OrthoDB" id="10063829at2759"/>
<dbReference type="FunCoup" id="A0A6P8HU04">
    <property type="interactions" value="654"/>
</dbReference>
<dbReference type="GeneID" id="116292962"/>
<evidence type="ECO:0000256" key="13">
    <source>
        <dbReference type="ARBA" id="ARBA00030360"/>
    </source>
</evidence>
<dbReference type="KEGG" id="aten:116292962"/>
<evidence type="ECO:0000256" key="11">
    <source>
        <dbReference type="ARBA" id="ARBA00023128"/>
    </source>
</evidence>
<feature type="region of interest" description="Disordered" evidence="15">
    <location>
        <begin position="87"/>
        <end position="113"/>
    </location>
</feature>
<reference evidence="17" key="1">
    <citation type="submission" date="2025-08" db="UniProtKB">
        <authorList>
            <consortium name="RefSeq"/>
        </authorList>
    </citation>
    <scope>IDENTIFICATION</scope>
    <source>
        <tissue evidence="17">Tentacle</tissue>
    </source>
</reference>
<keyword evidence="12" id="KW-0472">Membrane</keyword>
<evidence type="ECO:0000256" key="1">
    <source>
        <dbReference type="ARBA" id="ARBA00003195"/>
    </source>
</evidence>